<evidence type="ECO:0000313" key="3">
    <source>
        <dbReference type="Proteomes" id="UP001107558"/>
    </source>
</evidence>
<dbReference type="EMBL" id="JADBJN010000002">
    <property type="protein sequence ID" value="KAG5678383.1"/>
    <property type="molecule type" value="Genomic_DNA"/>
</dbReference>
<evidence type="ECO:0000313" key="2">
    <source>
        <dbReference type="EMBL" id="KAG5678383.1"/>
    </source>
</evidence>
<sequence>MKSIIFGLVLIAVVACDVSHLQGQGWSKDETGYKYPTPSIKFDAAPEVVEEEVVEEAEPEVVEEQAGCANGGSGPFCCINGADNEDCVLPAEPVVADEVKPVDLDYLPPVEPANIAKDTVTLDYLPPVAPLNTEYLPAAEALKLRKRQAQAKGIRHIPPQARRVYRRVYRRL</sequence>
<dbReference type="AlphaFoldDB" id="A0A9J6C8U0"/>
<dbReference type="OrthoDB" id="7744280at2759"/>
<evidence type="ECO:0000256" key="1">
    <source>
        <dbReference type="SAM" id="SignalP"/>
    </source>
</evidence>
<accession>A0A9J6C8U0</accession>
<feature type="chain" id="PRO_5039897280" evidence="1">
    <location>
        <begin position="17"/>
        <end position="172"/>
    </location>
</feature>
<comment type="caution">
    <text evidence="2">The sequence shown here is derived from an EMBL/GenBank/DDBJ whole genome shotgun (WGS) entry which is preliminary data.</text>
</comment>
<name>A0A9J6C8U0_POLVA</name>
<keyword evidence="1" id="KW-0732">Signal</keyword>
<keyword evidence="3" id="KW-1185">Reference proteome</keyword>
<dbReference type="Proteomes" id="UP001107558">
    <property type="component" value="Chromosome 2"/>
</dbReference>
<feature type="signal peptide" evidence="1">
    <location>
        <begin position="1"/>
        <end position="16"/>
    </location>
</feature>
<reference evidence="2" key="1">
    <citation type="submission" date="2021-03" db="EMBL/GenBank/DDBJ databases">
        <title>Chromosome level genome of the anhydrobiotic midge Polypedilum vanderplanki.</title>
        <authorList>
            <person name="Yoshida Y."/>
            <person name="Kikawada T."/>
            <person name="Gusev O."/>
        </authorList>
    </citation>
    <scope>NUCLEOTIDE SEQUENCE</scope>
    <source>
        <strain evidence="2">NIAS01</strain>
        <tissue evidence="2">Whole body or cell culture</tissue>
    </source>
</reference>
<protein>
    <submittedName>
        <fullName evidence="2">Uncharacterized protein</fullName>
    </submittedName>
</protein>
<dbReference type="PROSITE" id="PS51257">
    <property type="entry name" value="PROKAR_LIPOPROTEIN"/>
    <property type="match status" value="1"/>
</dbReference>
<proteinExistence type="predicted"/>
<gene>
    <name evidence="2" type="ORF">PVAND_008063</name>
</gene>
<organism evidence="2 3">
    <name type="scientific">Polypedilum vanderplanki</name>
    <name type="common">Sleeping chironomid midge</name>
    <dbReference type="NCBI Taxonomy" id="319348"/>
    <lineage>
        <taxon>Eukaryota</taxon>
        <taxon>Metazoa</taxon>
        <taxon>Ecdysozoa</taxon>
        <taxon>Arthropoda</taxon>
        <taxon>Hexapoda</taxon>
        <taxon>Insecta</taxon>
        <taxon>Pterygota</taxon>
        <taxon>Neoptera</taxon>
        <taxon>Endopterygota</taxon>
        <taxon>Diptera</taxon>
        <taxon>Nematocera</taxon>
        <taxon>Chironomoidea</taxon>
        <taxon>Chironomidae</taxon>
        <taxon>Chironominae</taxon>
        <taxon>Polypedilum</taxon>
        <taxon>Polypedilum</taxon>
    </lineage>
</organism>